<accession>A0AC58RP87</accession>
<dbReference type="RefSeq" id="XP_075074515.1">
    <property type="nucleotide sequence ID" value="XM_075218414.1"/>
</dbReference>
<organism evidence="1 2">
    <name type="scientific">Nicotiana tabacum</name>
    <name type="common">Common tobacco</name>
    <dbReference type="NCBI Taxonomy" id="4097"/>
    <lineage>
        <taxon>Eukaryota</taxon>
        <taxon>Viridiplantae</taxon>
        <taxon>Streptophyta</taxon>
        <taxon>Embryophyta</taxon>
        <taxon>Tracheophyta</taxon>
        <taxon>Spermatophyta</taxon>
        <taxon>Magnoliopsida</taxon>
        <taxon>eudicotyledons</taxon>
        <taxon>Gunneridae</taxon>
        <taxon>Pentapetalae</taxon>
        <taxon>asterids</taxon>
        <taxon>lamiids</taxon>
        <taxon>Solanales</taxon>
        <taxon>Solanaceae</taxon>
        <taxon>Nicotianoideae</taxon>
        <taxon>Nicotianeae</taxon>
        <taxon>Nicotiana</taxon>
    </lineage>
</organism>
<dbReference type="Proteomes" id="UP000790787">
    <property type="component" value="Chromosome 1"/>
</dbReference>
<reference evidence="2" key="2">
    <citation type="submission" date="2025-08" db="UniProtKB">
        <authorList>
            <consortium name="RefSeq"/>
        </authorList>
    </citation>
    <scope>IDENTIFICATION</scope>
    <source>
        <tissue evidence="2">Leaf</tissue>
    </source>
</reference>
<gene>
    <name evidence="2" type="primary">LOC107783720</name>
</gene>
<evidence type="ECO:0000313" key="1">
    <source>
        <dbReference type="Proteomes" id="UP000790787"/>
    </source>
</evidence>
<protein>
    <submittedName>
        <fullName evidence="2">Uncharacterized protein LOC107783720</fullName>
    </submittedName>
</protein>
<proteinExistence type="predicted"/>
<keyword evidence="1" id="KW-1185">Reference proteome</keyword>
<name>A0AC58RP87_TOBAC</name>
<sequence length="500" mass="56873">MEQDEGLLNDPHQIPEDQFDEAAPRPTNIILRDYARPDQFDCESSVRRPPVAANNFEIRTAKYNGVSPDAIRLRLFPFSLKGEDKSWLRSLPRGSITTWDQMTQKFLNKYFSPAKTTKMRQDINNFLQIDTESVYQAWERLKGLLRKCPHHGISDHMLLYIFFYHGLKPSSRNVIDAAVGGSIMGKTTDEALQLLNEIFENAVDALNTLTQQIASLAKKFETFKVNPQQSEGCDICGENHLNHECQATNQNDEQVNLIGYKSYPYGSPMAQKHPGFQWSNPNGAENSQFLKQQVSQLATLLLGKIQGPLPRNTEKNPKEHLKTIALRSGKNLDDPYPNRQGKVQEEKQEKGDSTKVTSEQPEEQKKKRKERTISQENPPSEDIPFPQKMKRENLDKQFSKFLEILKQLYINIPFTEALMQMPSYAKFLKDILSSKRKLEGISVVKLTEKCSDILQNKLPQKLGDPGSFTIVCTLGGVHFEKALCDSGASINLMSFSIFEN</sequence>
<reference evidence="1" key="1">
    <citation type="journal article" date="2014" name="Nat. Commun.">
        <title>The tobacco genome sequence and its comparison with those of tomato and potato.</title>
        <authorList>
            <person name="Sierro N."/>
            <person name="Battey J.N."/>
            <person name="Ouadi S."/>
            <person name="Bakaher N."/>
            <person name="Bovet L."/>
            <person name="Willig A."/>
            <person name="Goepfert S."/>
            <person name="Peitsch M.C."/>
            <person name="Ivanov N.V."/>
        </authorList>
    </citation>
    <scope>NUCLEOTIDE SEQUENCE [LARGE SCALE GENOMIC DNA]</scope>
</reference>
<evidence type="ECO:0000313" key="2">
    <source>
        <dbReference type="RefSeq" id="XP_075074515.1"/>
    </source>
</evidence>